<dbReference type="HOGENOM" id="CLU_080113_0_0_9"/>
<proteinExistence type="predicted"/>
<dbReference type="InterPro" id="IPR013783">
    <property type="entry name" value="Ig-like_fold"/>
</dbReference>
<dbReference type="OrthoDB" id="2195004at2"/>
<keyword evidence="1" id="KW-1133">Transmembrane helix</keyword>
<keyword evidence="3" id="KW-1185">Reference proteome</keyword>
<comment type="caution">
    <text evidence="2">The sequence shown here is derived from an EMBL/GenBank/DDBJ whole genome shotgun (WGS) entry which is preliminary data.</text>
</comment>
<dbReference type="AlphaFoldDB" id="R2SLQ6"/>
<feature type="transmembrane region" description="Helical" evidence="1">
    <location>
        <begin position="6"/>
        <end position="24"/>
    </location>
</feature>
<protein>
    <recommendedName>
        <fullName evidence="4">Pesticidal crystal protein Cry22Aa Ig-like domain-containing protein</fullName>
    </recommendedName>
</protein>
<dbReference type="eggNOG" id="ENOG5032RKX">
    <property type="taxonomic scope" value="Bacteria"/>
</dbReference>
<keyword evidence="1" id="KW-0812">Transmembrane</keyword>
<dbReference type="PATRIC" id="fig|1158607.3.peg.2471"/>
<evidence type="ECO:0000313" key="2">
    <source>
        <dbReference type="EMBL" id="EOH93801.1"/>
    </source>
</evidence>
<evidence type="ECO:0008006" key="4">
    <source>
        <dbReference type="Google" id="ProtNLM"/>
    </source>
</evidence>
<dbReference type="EMBL" id="AJAQ01000016">
    <property type="protein sequence ID" value="EOH93801.1"/>
    <property type="molecule type" value="Genomic_DNA"/>
</dbReference>
<evidence type="ECO:0000256" key="1">
    <source>
        <dbReference type="SAM" id="Phobius"/>
    </source>
</evidence>
<name>R2SLQ6_9ENTE</name>
<accession>R2SLQ6</accession>
<organism evidence="2 3">
    <name type="scientific">Enterococcus pallens ATCC BAA-351</name>
    <dbReference type="NCBI Taxonomy" id="1158607"/>
    <lineage>
        <taxon>Bacteria</taxon>
        <taxon>Bacillati</taxon>
        <taxon>Bacillota</taxon>
        <taxon>Bacilli</taxon>
        <taxon>Lactobacillales</taxon>
        <taxon>Enterococcaceae</taxon>
        <taxon>Enterococcus</taxon>
    </lineage>
</organism>
<dbReference type="Proteomes" id="UP000013782">
    <property type="component" value="Unassembled WGS sequence"/>
</dbReference>
<reference evidence="2 3" key="1">
    <citation type="submission" date="2013-02" db="EMBL/GenBank/DDBJ databases">
        <title>The Genome Sequence of Enterococcus pallens BAA-351.</title>
        <authorList>
            <consortium name="The Broad Institute Genome Sequencing Platform"/>
            <consortium name="The Broad Institute Genome Sequencing Center for Infectious Disease"/>
            <person name="Earl A.M."/>
            <person name="Gilmore M.S."/>
            <person name="Lebreton F."/>
            <person name="Walker B."/>
            <person name="Young S.K."/>
            <person name="Zeng Q."/>
            <person name="Gargeya S."/>
            <person name="Fitzgerald M."/>
            <person name="Haas B."/>
            <person name="Abouelleil A."/>
            <person name="Alvarado L."/>
            <person name="Arachchi H.M."/>
            <person name="Berlin A.M."/>
            <person name="Chapman S.B."/>
            <person name="Dewar J."/>
            <person name="Goldberg J."/>
            <person name="Griggs A."/>
            <person name="Gujja S."/>
            <person name="Hansen M."/>
            <person name="Howarth C."/>
            <person name="Imamovic A."/>
            <person name="Larimer J."/>
            <person name="McCowan C."/>
            <person name="Murphy C."/>
            <person name="Neiman D."/>
            <person name="Pearson M."/>
            <person name="Priest M."/>
            <person name="Roberts A."/>
            <person name="Saif S."/>
            <person name="Shea T."/>
            <person name="Sisk P."/>
            <person name="Sykes S."/>
            <person name="Wortman J."/>
            <person name="Nusbaum C."/>
            <person name="Birren B."/>
        </authorList>
    </citation>
    <scope>NUCLEOTIDE SEQUENCE [LARGE SCALE GENOMIC DNA]</scope>
    <source>
        <strain evidence="2 3">ATCC BAA-351</strain>
    </source>
</reference>
<evidence type="ECO:0000313" key="3">
    <source>
        <dbReference type="Proteomes" id="UP000013782"/>
    </source>
</evidence>
<sequence length="302" mass="33043">MKIVKVVVYSACVISLIILGTYLYKTYENKDTDPPVLSVPKVPLQTDVDSTDEELLKDVTAVDEVEGNLTDSIFVDKISKGENKGSKTFDISYVAIDEQLNVVKETRKLIYQDYHPPRFSIEAPLETSSNLELDLRELLTASDVKDGDLTPFIKITGEGINGNDGELIPGDYQVTLEVVNSLGDRTQLPVTVEVKAALSEKGPAIKLSEYIVYLPINTPFDPTNYLQAVEDEETMRVTNGANKVSTEEEDAGGQSIDASAITYSSNVDPAVPGVYQVVYQYTSPTTNQKGHATLYVCVEGGE</sequence>
<gene>
    <name evidence="2" type="ORF">UAU_02497</name>
</gene>
<dbReference type="Gene3D" id="2.60.40.10">
    <property type="entry name" value="Immunoglobulins"/>
    <property type="match status" value="1"/>
</dbReference>
<dbReference type="RefSeq" id="WP_010757487.1">
    <property type="nucleotide sequence ID" value="NZ_ASWD01000001.1"/>
</dbReference>
<dbReference type="STRING" id="160454.RV10_GL000664"/>
<keyword evidence="1" id="KW-0472">Membrane</keyword>